<dbReference type="Proteomes" id="UP000314294">
    <property type="component" value="Unassembled WGS sequence"/>
</dbReference>
<feature type="region of interest" description="Disordered" evidence="1">
    <location>
        <begin position="45"/>
        <end position="75"/>
    </location>
</feature>
<evidence type="ECO:0000313" key="2">
    <source>
        <dbReference type="EMBL" id="TNN60131.1"/>
    </source>
</evidence>
<evidence type="ECO:0000313" key="3">
    <source>
        <dbReference type="Proteomes" id="UP000314294"/>
    </source>
</evidence>
<dbReference type="EMBL" id="SRLO01000340">
    <property type="protein sequence ID" value="TNN60131.1"/>
    <property type="molecule type" value="Genomic_DNA"/>
</dbReference>
<protein>
    <submittedName>
        <fullName evidence="2">Uncharacterized protein</fullName>
    </submittedName>
</protein>
<proteinExistence type="predicted"/>
<evidence type="ECO:0000256" key="1">
    <source>
        <dbReference type="SAM" id="MobiDB-lite"/>
    </source>
</evidence>
<comment type="caution">
    <text evidence="2">The sequence shown here is derived from an EMBL/GenBank/DDBJ whole genome shotgun (WGS) entry which is preliminary data.</text>
</comment>
<name>A0A4Z2H3D8_9TELE</name>
<sequence length="75" mass="8281">MATADREDKPRTWRKTALMRGEERLGAARLHLVPITSDSCEVTEGGMVPIREQTEDNRGLGARPEQDGTGCLQSQ</sequence>
<dbReference type="AlphaFoldDB" id="A0A4Z2H3D8"/>
<gene>
    <name evidence="2" type="ORF">EYF80_029683</name>
</gene>
<reference evidence="2 3" key="1">
    <citation type="submission" date="2019-03" db="EMBL/GenBank/DDBJ databases">
        <title>First draft genome of Liparis tanakae, snailfish: a comprehensive survey of snailfish specific genes.</title>
        <authorList>
            <person name="Kim W."/>
            <person name="Song I."/>
            <person name="Jeong J.-H."/>
            <person name="Kim D."/>
            <person name="Kim S."/>
            <person name="Ryu S."/>
            <person name="Song J.Y."/>
            <person name="Lee S.K."/>
        </authorList>
    </citation>
    <scope>NUCLEOTIDE SEQUENCE [LARGE SCALE GENOMIC DNA]</scope>
    <source>
        <tissue evidence="2">Muscle</tissue>
    </source>
</reference>
<accession>A0A4Z2H3D8</accession>
<keyword evidence="3" id="KW-1185">Reference proteome</keyword>
<organism evidence="2 3">
    <name type="scientific">Liparis tanakae</name>
    <name type="common">Tanaka's snailfish</name>
    <dbReference type="NCBI Taxonomy" id="230148"/>
    <lineage>
        <taxon>Eukaryota</taxon>
        <taxon>Metazoa</taxon>
        <taxon>Chordata</taxon>
        <taxon>Craniata</taxon>
        <taxon>Vertebrata</taxon>
        <taxon>Euteleostomi</taxon>
        <taxon>Actinopterygii</taxon>
        <taxon>Neopterygii</taxon>
        <taxon>Teleostei</taxon>
        <taxon>Neoteleostei</taxon>
        <taxon>Acanthomorphata</taxon>
        <taxon>Eupercaria</taxon>
        <taxon>Perciformes</taxon>
        <taxon>Cottioidei</taxon>
        <taxon>Cottales</taxon>
        <taxon>Liparidae</taxon>
        <taxon>Liparis</taxon>
    </lineage>
</organism>